<organism evidence="3 4">
    <name type="scientific">Trypanosoma vivax (strain Y486)</name>
    <dbReference type="NCBI Taxonomy" id="1055687"/>
    <lineage>
        <taxon>Eukaryota</taxon>
        <taxon>Discoba</taxon>
        <taxon>Euglenozoa</taxon>
        <taxon>Kinetoplastea</taxon>
        <taxon>Metakinetoplastina</taxon>
        <taxon>Trypanosomatida</taxon>
        <taxon>Trypanosomatidae</taxon>
        <taxon>Trypanosoma</taxon>
        <taxon>Duttonella</taxon>
    </lineage>
</organism>
<sequence length="186" mass="20139">MGFNSFWFLAVPSDWSLYSSLWCLVYLFVLRPLVLYSLSEMTLVQSAFAIFVLLAAHPAAAGDAESPKPCDYVEATQGCLGDPSKGEDGTWDQTNGRWVKVADGTRGRKESELRERKNGIVAVTANASTPKAPTKRVPQRKESKEGTASPKAPVNERAEAAHLSSKEGIKLFPLGVVALANVLPAF</sequence>
<dbReference type="VEuPathDB" id="TriTrypDB:TvY486_0012160"/>
<protein>
    <submittedName>
        <fullName evidence="3">Uncharacterized protein</fullName>
    </submittedName>
</protein>
<keyword evidence="2" id="KW-0472">Membrane</keyword>
<gene>
    <name evidence="3" type="ORF">TvY486_0012160</name>
</gene>
<feature type="transmembrane region" description="Helical" evidence="2">
    <location>
        <begin position="6"/>
        <end position="29"/>
    </location>
</feature>
<keyword evidence="2" id="KW-1133">Transmembrane helix</keyword>
<evidence type="ECO:0000256" key="1">
    <source>
        <dbReference type="SAM" id="MobiDB-lite"/>
    </source>
</evidence>
<accession>F9WLX6</accession>
<evidence type="ECO:0000313" key="4">
    <source>
        <dbReference type="Proteomes" id="UP000009027"/>
    </source>
</evidence>
<dbReference type="AlphaFoldDB" id="F9WLX6"/>
<name>F9WLX6_TRYVY</name>
<keyword evidence="2" id="KW-0812">Transmembrane</keyword>
<dbReference type="Proteomes" id="UP000009027">
    <property type="component" value="Unassembled WGS sequence"/>
</dbReference>
<dbReference type="EMBL" id="CAEX01001330">
    <property type="protein sequence ID" value="CCD18520.1"/>
    <property type="molecule type" value="Genomic_DNA"/>
</dbReference>
<evidence type="ECO:0000256" key="2">
    <source>
        <dbReference type="SAM" id="Phobius"/>
    </source>
</evidence>
<proteinExistence type="predicted"/>
<feature type="region of interest" description="Disordered" evidence="1">
    <location>
        <begin position="125"/>
        <end position="160"/>
    </location>
</feature>
<keyword evidence="4" id="KW-1185">Reference proteome</keyword>
<evidence type="ECO:0000313" key="3">
    <source>
        <dbReference type="EMBL" id="CCD18520.1"/>
    </source>
</evidence>
<reference evidence="3 4" key="1">
    <citation type="journal article" date="2012" name="Proc. Natl. Acad. Sci. U.S.A.">
        <title>Antigenic diversity is generated by distinct evolutionary mechanisms in African trypanosome species.</title>
        <authorList>
            <person name="Jackson A.P."/>
            <person name="Berry A."/>
            <person name="Aslett M."/>
            <person name="Allison H.C."/>
            <person name="Burton P."/>
            <person name="Vavrova-Anderson J."/>
            <person name="Brown R."/>
            <person name="Browne H."/>
            <person name="Corton N."/>
            <person name="Hauser H."/>
            <person name="Gamble J."/>
            <person name="Gilderthorp R."/>
            <person name="Marcello L."/>
            <person name="McQuillan J."/>
            <person name="Otto T.D."/>
            <person name="Quail M.A."/>
            <person name="Sanders M.J."/>
            <person name="van Tonder A."/>
            <person name="Ginger M.L."/>
            <person name="Field M.C."/>
            <person name="Barry J.D."/>
            <person name="Hertz-Fowler C."/>
            <person name="Berriman M."/>
        </authorList>
    </citation>
    <scope>NUCLEOTIDE SEQUENCE</scope>
    <source>
        <strain evidence="3 4">Y486</strain>
    </source>
</reference>